<keyword evidence="4 7" id="KW-0067">ATP-binding</keyword>
<dbReference type="SUPFAM" id="SSF52540">
    <property type="entry name" value="P-loop containing nucleoside triphosphate hydrolases"/>
    <property type="match status" value="1"/>
</dbReference>
<dbReference type="Pfam" id="PF08402">
    <property type="entry name" value="TOBE_2"/>
    <property type="match status" value="1"/>
</dbReference>
<dbReference type="PROSITE" id="PS00211">
    <property type="entry name" value="ABC_TRANSPORTER_1"/>
    <property type="match status" value="1"/>
</dbReference>
<feature type="domain" description="ABC transporter" evidence="6">
    <location>
        <begin position="3"/>
        <end position="234"/>
    </location>
</feature>
<dbReference type="GO" id="GO:0016887">
    <property type="term" value="F:ATP hydrolysis activity"/>
    <property type="evidence" value="ECO:0007669"/>
    <property type="project" value="InterPro"/>
</dbReference>
<dbReference type="InterPro" id="IPR003593">
    <property type="entry name" value="AAA+_ATPase"/>
</dbReference>
<dbReference type="Gene3D" id="3.40.50.300">
    <property type="entry name" value="P-loop containing nucleotide triphosphate hydrolases"/>
    <property type="match status" value="1"/>
</dbReference>
<dbReference type="Gene3D" id="2.40.50.100">
    <property type="match status" value="1"/>
</dbReference>
<keyword evidence="2" id="KW-0813">Transport</keyword>
<dbReference type="InterPro" id="IPR013611">
    <property type="entry name" value="Transp-assoc_OB_typ2"/>
</dbReference>
<dbReference type="InterPro" id="IPR003439">
    <property type="entry name" value="ABC_transporter-like_ATP-bd"/>
</dbReference>
<dbReference type="InterPro" id="IPR008995">
    <property type="entry name" value="Mo/tungstate-bd_C_term_dom"/>
</dbReference>
<dbReference type="Proteomes" id="UP000505210">
    <property type="component" value="Chromosome"/>
</dbReference>
<dbReference type="GO" id="GO:0005524">
    <property type="term" value="F:ATP binding"/>
    <property type="evidence" value="ECO:0007669"/>
    <property type="project" value="UniProtKB-KW"/>
</dbReference>
<keyword evidence="3" id="KW-0547">Nucleotide-binding</keyword>
<dbReference type="GO" id="GO:0043190">
    <property type="term" value="C:ATP-binding cassette (ABC) transporter complex"/>
    <property type="evidence" value="ECO:0007669"/>
    <property type="project" value="InterPro"/>
</dbReference>
<dbReference type="RefSeq" id="WP_172354120.1">
    <property type="nucleotide sequence ID" value="NZ_CP053661.1"/>
</dbReference>
<evidence type="ECO:0000256" key="1">
    <source>
        <dbReference type="ARBA" id="ARBA00004417"/>
    </source>
</evidence>
<dbReference type="SMART" id="SM00382">
    <property type="entry name" value="AAA"/>
    <property type="match status" value="1"/>
</dbReference>
<protein>
    <recommendedName>
        <fullName evidence="5">ABC-type quaternary amine transporter</fullName>
        <ecNumber evidence="5">7.6.2.9</ecNumber>
    </recommendedName>
</protein>
<keyword evidence="8" id="KW-1185">Reference proteome</keyword>
<dbReference type="InterPro" id="IPR017871">
    <property type="entry name" value="ABC_transporter-like_CS"/>
</dbReference>
<dbReference type="KEGG" id="theu:HPC62_05550"/>
<name>A0A6M8B5I9_9CYAN</name>
<evidence type="ECO:0000313" key="8">
    <source>
        <dbReference type="Proteomes" id="UP000505210"/>
    </source>
</evidence>
<comment type="subcellular location">
    <subcellularLocation>
        <location evidence="1">Cell inner membrane</location>
        <topology evidence="1">Peripheral membrane protein</topology>
    </subcellularLocation>
</comment>
<dbReference type="InterPro" id="IPR050093">
    <property type="entry name" value="ABC_SmlMolc_Importer"/>
</dbReference>
<reference evidence="7 8" key="1">
    <citation type="submission" date="2020-05" db="EMBL/GenBank/DDBJ databases">
        <title>Complete genome sequence of of a novel Thermoleptolyngbya strain isolated from hot springs of Ganzi, Sichuan China.</title>
        <authorList>
            <person name="Tang J."/>
            <person name="Daroch M."/>
            <person name="Li L."/>
            <person name="Waleron K."/>
            <person name="Waleron M."/>
            <person name="Waleron M."/>
        </authorList>
    </citation>
    <scope>NUCLEOTIDE SEQUENCE [LARGE SCALE GENOMIC DNA]</scope>
    <source>
        <strain evidence="7 8">PKUAC-SCTA183</strain>
    </source>
</reference>
<dbReference type="FunFam" id="3.40.50.300:FF:000425">
    <property type="entry name" value="Probable ABC transporter, ATP-binding subunit"/>
    <property type="match status" value="1"/>
</dbReference>
<evidence type="ECO:0000256" key="5">
    <source>
        <dbReference type="ARBA" id="ARBA00066388"/>
    </source>
</evidence>
<dbReference type="PANTHER" id="PTHR42781">
    <property type="entry name" value="SPERMIDINE/PUTRESCINE IMPORT ATP-BINDING PROTEIN POTA"/>
    <property type="match status" value="1"/>
</dbReference>
<dbReference type="AlphaFoldDB" id="A0A6M8B5I9"/>
<gene>
    <name evidence="7" type="ORF">HPC62_05550</name>
</gene>
<dbReference type="SUPFAM" id="SSF50331">
    <property type="entry name" value="MOP-like"/>
    <property type="match status" value="1"/>
</dbReference>
<organism evidence="7 8">
    <name type="scientific">Thermoleptolyngbya sichuanensis A183</name>
    <dbReference type="NCBI Taxonomy" id="2737172"/>
    <lineage>
        <taxon>Bacteria</taxon>
        <taxon>Bacillati</taxon>
        <taxon>Cyanobacteriota</taxon>
        <taxon>Cyanophyceae</taxon>
        <taxon>Oculatellales</taxon>
        <taxon>Oculatellaceae</taxon>
        <taxon>Thermoleptolyngbya</taxon>
        <taxon>Thermoleptolyngbya sichuanensis</taxon>
    </lineage>
</organism>
<accession>A0A6M8B5I9</accession>
<dbReference type="EMBL" id="CP053661">
    <property type="protein sequence ID" value="QKD81728.1"/>
    <property type="molecule type" value="Genomic_DNA"/>
</dbReference>
<sequence length="380" mass="41402">MHLSLNQLSKSYGGTTLAVRGVDLQVQSGEFVSLLGPSGCGKTTILRMIAGFEKPTSGTILLNGQDITRIPANRRDMGMVFQSYSLFPHMTAAQNVAFGLGLRKMNRGEQQRRVEEMLELVGLGSMGDRFPHQLSGGQQQRVALARALAISPQVLLLDEPLSALDAKVRVQLRNEIRRIQQQLGITTLFVTHDQEEALCVSDRVVVMSQGKIEQLGTPEEIYLTPSTAFTASFIGAMNQIPGFWVDGKVRIDTHPNTSLPDEFLQTQPTNLPDGSRVVVLVRPESIAAQPPEQTAPPNTNLLSGLITGRTFLGSAVRLSVLVGEFYLNVDVPTGQAEAFAAGQLVQLSFPPDQCRVLTIEEAPKPIQRSAILNVEDPVRD</sequence>
<dbReference type="InterPro" id="IPR027417">
    <property type="entry name" value="P-loop_NTPase"/>
</dbReference>
<dbReference type="Pfam" id="PF00005">
    <property type="entry name" value="ABC_tran"/>
    <property type="match status" value="1"/>
</dbReference>
<evidence type="ECO:0000256" key="2">
    <source>
        <dbReference type="ARBA" id="ARBA00022448"/>
    </source>
</evidence>
<evidence type="ECO:0000256" key="3">
    <source>
        <dbReference type="ARBA" id="ARBA00022741"/>
    </source>
</evidence>
<dbReference type="PROSITE" id="PS50893">
    <property type="entry name" value="ABC_TRANSPORTER_2"/>
    <property type="match status" value="1"/>
</dbReference>
<dbReference type="PANTHER" id="PTHR42781:SF4">
    <property type="entry name" value="SPERMIDINE_PUTRESCINE IMPORT ATP-BINDING PROTEIN POTA"/>
    <property type="match status" value="1"/>
</dbReference>
<dbReference type="GO" id="GO:0015418">
    <property type="term" value="F:ABC-type quaternary ammonium compound transporting activity"/>
    <property type="evidence" value="ECO:0007669"/>
    <property type="project" value="UniProtKB-EC"/>
</dbReference>
<evidence type="ECO:0000313" key="7">
    <source>
        <dbReference type="EMBL" id="QKD81728.1"/>
    </source>
</evidence>
<evidence type="ECO:0000256" key="4">
    <source>
        <dbReference type="ARBA" id="ARBA00022840"/>
    </source>
</evidence>
<dbReference type="EC" id="7.6.2.9" evidence="5"/>
<proteinExistence type="predicted"/>
<evidence type="ECO:0000259" key="6">
    <source>
        <dbReference type="PROSITE" id="PS50893"/>
    </source>
</evidence>